<comment type="pathway">
    <text evidence="2">Cell wall biogenesis; lipoteichoic acid biosynthesis.</text>
</comment>
<accession>A0A2W3Z4G9</accession>
<dbReference type="PANTHER" id="PTHR47371:SF3">
    <property type="entry name" value="PHOSPHOGLYCEROL TRANSFERASE I"/>
    <property type="match status" value="1"/>
</dbReference>
<evidence type="ECO:0000313" key="9">
    <source>
        <dbReference type="EMBL" id="PZL75028.1"/>
    </source>
</evidence>
<dbReference type="AlphaFoldDB" id="A0A2W3Z4G9"/>
<comment type="caution">
    <text evidence="9">The sequence shown here is derived from an EMBL/GenBank/DDBJ whole genome shotgun (WGS) entry which is preliminary data.</text>
</comment>
<keyword evidence="4 7" id="KW-0812">Transmembrane</keyword>
<keyword evidence="6 7" id="KW-0472">Membrane</keyword>
<feature type="transmembrane region" description="Helical" evidence="7">
    <location>
        <begin position="307"/>
        <end position="334"/>
    </location>
</feature>
<feature type="transmembrane region" description="Helical" evidence="7">
    <location>
        <begin position="83"/>
        <end position="100"/>
    </location>
</feature>
<sequence>MKEKSLRLNYIPIIVACLFMVIQRVLQSATVVPEYGSYASRFYIYQTINTIVMVGVNIFPIYLGFNSSKMKDKKVLKNISSYYLMYVATSLLVNIFFYVTKKSLNVKDYWSIFFPISQNHYSYAVSCVLALLCLPKIVRWWDDNSDQQIKSGLLLTSSMFVLLPTLFSKDIWSAQGGKNVVWIFYLLFVGYALKRLNLVQKVRLPILHLLFSGVLLISSIFAMTKISIFMRGDASTALRFCVPFSVLGMYYTLSLFATLQSRKRLKLNVPVSIIATTLISTQVAINSPVATYFIGTFYRKPYEKSGALWFKAIILSSVLWLGAAVLCTIINFLFQKTPVFKWLEKLVRVESVDEVKNKVLAVSKWLSQKRRLVLTAAFFYGFTIVQMFLISESRINVSVADTVNSYAFILLKRQAPIVLNVLIIMMFFLLLFVLTNKFWHSFVLTLMIDLLITISNYLKMSLREEPVLPADLKMLTGIKEILDMVNPFVILIGVIVVFVLAVSSYLLERRARQLYDLKPNGKKRITVMIVILVFFSSLFFVNHKNSPSYLMFNFFRVNRYFYNQKLGAQINGPIVQFLNNIDITIMDKPAGYSETAIQNIMEKYDKEANEINSNRLEWAENETFIFNLSESFSDPKRVPNLTIENDPIPYIRQTMKKNTSGWMLSNGYGGGTANMEWSSLTSLDISNLSPTLPTPYTQLVEKQLISPNITNLFDESIAIHPYAASLYNRKNVFNKFGFDKFYYVDGPDKLTYEDKIDDHIYISDASAYKETLEKINDNFDKTQFIQLSTMQNHMPYKENFYHENNYSFSGTAVVKNRQQELSTFMQGIHYTDEAVKEFIKELDKIEKPITFVFYGDHLPSIYSGNNMSKYGLVQHETDYFIYSNRYSRERSKKVNKKIVSPYNFPALALQQANVKITPFYALMTRVTNDILASTTDPSASISNNYNGQKIFVTNKNESITEDKLTKKQKELLQDYRLLQYDLTAGEEYASEWAIQSWTE</sequence>
<organism evidence="9 10">
    <name type="scientific">Enterococcus plantarum</name>
    <dbReference type="NCBI Taxonomy" id="1077675"/>
    <lineage>
        <taxon>Bacteria</taxon>
        <taxon>Bacillati</taxon>
        <taxon>Bacillota</taxon>
        <taxon>Bacilli</taxon>
        <taxon>Lactobacillales</taxon>
        <taxon>Enterococcaceae</taxon>
        <taxon>Enterococcus</taxon>
    </lineage>
</organism>
<dbReference type="SUPFAM" id="SSF53649">
    <property type="entry name" value="Alkaline phosphatase-like"/>
    <property type="match status" value="1"/>
</dbReference>
<evidence type="ECO:0000256" key="6">
    <source>
        <dbReference type="ARBA" id="ARBA00023136"/>
    </source>
</evidence>
<feature type="transmembrane region" description="Helical" evidence="7">
    <location>
        <begin position="271"/>
        <end position="295"/>
    </location>
</feature>
<proteinExistence type="predicted"/>
<dbReference type="Pfam" id="PF00884">
    <property type="entry name" value="Sulfatase"/>
    <property type="match status" value="1"/>
</dbReference>
<dbReference type="GO" id="GO:0005886">
    <property type="term" value="C:plasma membrane"/>
    <property type="evidence" value="ECO:0007669"/>
    <property type="project" value="UniProtKB-SubCell"/>
</dbReference>
<protein>
    <submittedName>
        <fullName evidence="9">Sulfatase</fullName>
    </submittedName>
</protein>
<name>A0A2W3Z4G9_9ENTE</name>
<feature type="transmembrane region" description="Helical" evidence="7">
    <location>
        <begin position="179"/>
        <end position="197"/>
    </location>
</feature>
<feature type="transmembrane region" description="Helical" evidence="7">
    <location>
        <begin position="43"/>
        <end position="63"/>
    </location>
</feature>
<evidence type="ECO:0000256" key="3">
    <source>
        <dbReference type="ARBA" id="ARBA00022475"/>
    </source>
</evidence>
<reference evidence="9 10" key="1">
    <citation type="submission" date="2017-11" db="EMBL/GenBank/DDBJ databases">
        <title>Draft genome sequence of Enterococcus plantarum TRW2 strain isolated from lettuce.</title>
        <authorList>
            <person name="Kim E.B."/>
            <person name="Marco M.L."/>
            <person name="Williams T.R."/>
            <person name="You I.H."/>
        </authorList>
    </citation>
    <scope>NUCLEOTIDE SEQUENCE [LARGE SCALE GENOMIC DNA]</scope>
    <source>
        <strain evidence="9 10">TRW2</strain>
    </source>
</reference>
<evidence type="ECO:0000259" key="8">
    <source>
        <dbReference type="Pfam" id="PF00884"/>
    </source>
</evidence>
<feature type="transmembrane region" description="Helical" evidence="7">
    <location>
        <begin position="415"/>
        <end position="434"/>
    </location>
</feature>
<keyword evidence="3" id="KW-1003">Cell membrane</keyword>
<evidence type="ECO:0000256" key="2">
    <source>
        <dbReference type="ARBA" id="ARBA00004936"/>
    </source>
</evidence>
<evidence type="ECO:0000313" key="10">
    <source>
        <dbReference type="Proteomes" id="UP000249828"/>
    </source>
</evidence>
<dbReference type="InterPro" id="IPR000917">
    <property type="entry name" value="Sulfatase_N"/>
</dbReference>
<dbReference type="InterPro" id="IPR050448">
    <property type="entry name" value="OpgB/LTA_synthase_biosynth"/>
</dbReference>
<evidence type="ECO:0000256" key="5">
    <source>
        <dbReference type="ARBA" id="ARBA00022989"/>
    </source>
</evidence>
<dbReference type="RefSeq" id="WP_111247564.1">
    <property type="nucleotide sequence ID" value="NZ_JAFLVY010000013.1"/>
</dbReference>
<keyword evidence="10" id="KW-1185">Reference proteome</keyword>
<feature type="transmembrane region" description="Helical" evidence="7">
    <location>
        <begin position="236"/>
        <end position="259"/>
    </location>
</feature>
<feature type="transmembrane region" description="Helical" evidence="7">
    <location>
        <begin position="525"/>
        <end position="541"/>
    </location>
</feature>
<feature type="transmembrane region" description="Helical" evidence="7">
    <location>
        <begin position="441"/>
        <end position="458"/>
    </location>
</feature>
<dbReference type="PANTHER" id="PTHR47371">
    <property type="entry name" value="LIPOTEICHOIC ACID SYNTHASE"/>
    <property type="match status" value="1"/>
</dbReference>
<gene>
    <name evidence="9" type="ORF">CI088_06265</name>
</gene>
<dbReference type="Proteomes" id="UP000249828">
    <property type="component" value="Unassembled WGS sequence"/>
</dbReference>
<evidence type="ECO:0000256" key="1">
    <source>
        <dbReference type="ARBA" id="ARBA00004651"/>
    </source>
</evidence>
<dbReference type="InterPro" id="IPR017850">
    <property type="entry name" value="Alkaline_phosphatase_core_sf"/>
</dbReference>
<feature type="domain" description="Sulfatase N-terminal" evidence="8">
    <location>
        <begin position="623"/>
        <end position="913"/>
    </location>
</feature>
<keyword evidence="5 7" id="KW-1133">Transmembrane helix</keyword>
<evidence type="ECO:0000256" key="4">
    <source>
        <dbReference type="ARBA" id="ARBA00022692"/>
    </source>
</evidence>
<dbReference type="CDD" id="cd16015">
    <property type="entry name" value="LTA_synthase"/>
    <property type="match status" value="1"/>
</dbReference>
<dbReference type="EMBL" id="PIEU01000049">
    <property type="protein sequence ID" value="PZL75028.1"/>
    <property type="molecule type" value="Genomic_DNA"/>
</dbReference>
<feature type="transmembrane region" description="Helical" evidence="7">
    <location>
        <begin position="372"/>
        <end position="390"/>
    </location>
</feature>
<feature type="transmembrane region" description="Helical" evidence="7">
    <location>
        <begin position="209"/>
        <end position="230"/>
    </location>
</feature>
<feature type="transmembrane region" description="Helical" evidence="7">
    <location>
        <begin position="484"/>
        <end position="505"/>
    </location>
</feature>
<dbReference type="Gene3D" id="3.40.720.10">
    <property type="entry name" value="Alkaline Phosphatase, subunit A"/>
    <property type="match status" value="1"/>
</dbReference>
<evidence type="ECO:0000256" key="7">
    <source>
        <dbReference type="SAM" id="Phobius"/>
    </source>
</evidence>
<comment type="subcellular location">
    <subcellularLocation>
        <location evidence="1">Cell membrane</location>
        <topology evidence="1">Multi-pass membrane protein</topology>
    </subcellularLocation>
</comment>